<sequence>MSSSTIDLPDELWFLVAEQFDLQNPIDETTVLNIRLTSSKFRDCGAKSFERLFNEITVHLHPRSLSRVKEISSHATLRTAVQKIFLSQLCIISPQELLWYSPTKANDPIVDKHRTLYEEQLNMWTFSQIGSRDSRAVSSLLAEALRPFKNCHTVGLNDRPGLFPNKKIDVHECFLYDGSPENEGFPSQEHYEPGMFFVLTQAVAIAGLAVTELRNSYDHHHDQILVNTQLPRTIVGQAFGQVNKLHLEMSVMTKSTFLRTFINNMHNLESFSFAILPQFETRAKNLERTLPIIRLSKLRQFSLKDLGIAFPPLEDFLTRHSESLREVKLLGVGILDPEQWKEVLKTLGHNKLLEKVAVEARVYQEYYDSEYTPACQVEVHWDGPKVMTGDVHTQLDHAITTFRIVRQEQ</sequence>
<dbReference type="EMBL" id="MU007108">
    <property type="protein sequence ID" value="KAF2420577.1"/>
    <property type="molecule type" value="Genomic_DNA"/>
</dbReference>
<proteinExistence type="predicted"/>
<organism evidence="1 2">
    <name type="scientific">Tothia fuscella</name>
    <dbReference type="NCBI Taxonomy" id="1048955"/>
    <lineage>
        <taxon>Eukaryota</taxon>
        <taxon>Fungi</taxon>
        <taxon>Dikarya</taxon>
        <taxon>Ascomycota</taxon>
        <taxon>Pezizomycotina</taxon>
        <taxon>Dothideomycetes</taxon>
        <taxon>Pleosporomycetidae</taxon>
        <taxon>Venturiales</taxon>
        <taxon>Cylindrosympodiaceae</taxon>
        <taxon>Tothia</taxon>
    </lineage>
</organism>
<accession>A0A9P4NGQ1</accession>
<gene>
    <name evidence="1" type="ORF">EJ08DRAFT_683307</name>
</gene>
<dbReference type="AlphaFoldDB" id="A0A9P4NGQ1"/>
<name>A0A9P4NGQ1_9PEZI</name>
<evidence type="ECO:0000313" key="2">
    <source>
        <dbReference type="Proteomes" id="UP000800235"/>
    </source>
</evidence>
<protein>
    <submittedName>
        <fullName evidence="1">Uncharacterized protein</fullName>
    </submittedName>
</protein>
<evidence type="ECO:0000313" key="1">
    <source>
        <dbReference type="EMBL" id="KAF2420577.1"/>
    </source>
</evidence>
<comment type="caution">
    <text evidence="1">The sequence shown here is derived from an EMBL/GenBank/DDBJ whole genome shotgun (WGS) entry which is preliminary data.</text>
</comment>
<dbReference type="Proteomes" id="UP000800235">
    <property type="component" value="Unassembled WGS sequence"/>
</dbReference>
<reference evidence="1" key="1">
    <citation type="journal article" date="2020" name="Stud. Mycol.">
        <title>101 Dothideomycetes genomes: a test case for predicting lifestyles and emergence of pathogens.</title>
        <authorList>
            <person name="Haridas S."/>
            <person name="Albert R."/>
            <person name="Binder M."/>
            <person name="Bloem J."/>
            <person name="Labutti K."/>
            <person name="Salamov A."/>
            <person name="Andreopoulos B."/>
            <person name="Baker S."/>
            <person name="Barry K."/>
            <person name="Bills G."/>
            <person name="Bluhm B."/>
            <person name="Cannon C."/>
            <person name="Castanera R."/>
            <person name="Culley D."/>
            <person name="Daum C."/>
            <person name="Ezra D."/>
            <person name="Gonzalez J."/>
            <person name="Henrissat B."/>
            <person name="Kuo A."/>
            <person name="Liang C."/>
            <person name="Lipzen A."/>
            <person name="Lutzoni F."/>
            <person name="Magnuson J."/>
            <person name="Mondo S."/>
            <person name="Nolan M."/>
            <person name="Ohm R."/>
            <person name="Pangilinan J."/>
            <person name="Park H.-J."/>
            <person name="Ramirez L."/>
            <person name="Alfaro M."/>
            <person name="Sun H."/>
            <person name="Tritt A."/>
            <person name="Yoshinaga Y."/>
            <person name="Zwiers L.-H."/>
            <person name="Turgeon B."/>
            <person name="Goodwin S."/>
            <person name="Spatafora J."/>
            <person name="Crous P."/>
            <person name="Grigoriev I."/>
        </authorList>
    </citation>
    <scope>NUCLEOTIDE SEQUENCE</scope>
    <source>
        <strain evidence="1">CBS 130266</strain>
    </source>
</reference>
<keyword evidence="2" id="KW-1185">Reference proteome</keyword>